<organism evidence="1 2">
    <name type="scientific">Bauhinia variegata</name>
    <name type="common">Purple orchid tree</name>
    <name type="synonym">Phanera variegata</name>
    <dbReference type="NCBI Taxonomy" id="167791"/>
    <lineage>
        <taxon>Eukaryota</taxon>
        <taxon>Viridiplantae</taxon>
        <taxon>Streptophyta</taxon>
        <taxon>Embryophyta</taxon>
        <taxon>Tracheophyta</taxon>
        <taxon>Spermatophyta</taxon>
        <taxon>Magnoliopsida</taxon>
        <taxon>eudicotyledons</taxon>
        <taxon>Gunneridae</taxon>
        <taxon>Pentapetalae</taxon>
        <taxon>rosids</taxon>
        <taxon>fabids</taxon>
        <taxon>Fabales</taxon>
        <taxon>Fabaceae</taxon>
        <taxon>Cercidoideae</taxon>
        <taxon>Cercideae</taxon>
        <taxon>Bauhiniinae</taxon>
        <taxon>Bauhinia</taxon>
    </lineage>
</organism>
<reference evidence="1 2" key="1">
    <citation type="journal article" date="2022" name="DNA Res.">
        <title>Chromosomal-level genome assembly of the orchid tree Bauhinia variegata (Leguminosae; Cercidoideae) supports the allotetraploid origin hypothesis of Bauhinia.</title>
        <authorList>
            <person name="Zhong Y."/>
            <person name="Chen Y."/>
            <person name="Zheng D."/>
            <person name="Pang J."/>
            <person name="Liu Y."/>
            <person name="Luo S."/>
            <person name="Meng S."/>
            <person name="Qian L."/>
            <person name="Wei D."/>
            <person name="Dai S."/>
            <person name="Zhou R."/>
        </authorList>
    </citation>
    <scope>NUCLEOTIDE SEQUENCE [LARGE SCALE GENOMIC DNA]</scope>
    <source>
        <strain evidence="1">BV-YZ2020</strain>
    </source>
</reference>
<sequence length="135" mass="15281">MGVYTDITEYSSPISPVRLFKALAIDSHNLVPKLLPHAVKNMEYIQGNGEHGSIRQINFAEGKTMKNRIDEANEETFTYKYTLLEGDALKDKFESITHEVKFEGTTDGGSKNKMTITYQTKGDFQLNEEDIKEGK</sequence>
<evidence type="ECO:0000313" key="1">
    <source>
        <dbReference type="EMBL" id="KAI4338323.1"/>
    </source>
</evidence>
<comment type="caution">
    <text evidence="1">The sequence shown here is derived from an EMBL/GenBank/DDBJ whole genome shotgun (WGS) entry which is preliminary data.</text>
</comment>
<protein>
    <submittedName>
        <fullName evidence="1">Uncharacterized protein</fullName>
    </submittedName>
</protein>
<accession>A0ACB9NP31</accession>
<gene>
    <name evidence="1" type="ORF">L6164_016663</name>
</gene>
<evidence type="ECO:0000313" key="2">
    <source>
        <dbReference type="Proteomes" id="UP000828941"/>
    </source>
</evidence>
<dbReference type="Proteomes" id="UP000828941">
    <property type="component" value="Chromosome 6"/>
</dbReference>
<keyword evidence="2" id="KW-1185">Reference proteome</keyword>
<proteinExistence type="predicted"/>
<dbReference type="EMBL" id="CM039431">
    <property type="protein sequence ID" value="KAI4338323.1"/>
    <property type="molecule type" value="Genomic_DNA"/>
</dbReference>
<name>A0ACB9NP31_BAUVA</name>